<dbReference type="PANTHER" id="PTHR45642">
    <property type="entry name" value="GDSL ESTERASE/LIPASE EXL3"/>
    <property type="match status" value="1"/>
</dbReference>
<dbReference type="STRING" id="218851.A0A2G5CJF3"/>
<dbReference type="EMBL" id="KZ305068">
    <property type="protein sequence ID" value="PIA31310.1"/>
    <property type="molecule type" value="Genomic_DNA"/>
</dbReference>
<sequence>MDCSYRILFPILFFILFVSVSCSRSLVETQIKDLNNSVQALFVFGDSTVDSGNNNYIGTVFKADFWPYGKDLPDHIPTGRFSDGKLTTDFIASHLGIKEYVPPYLDKTLSVEELMTGVSFASAGSGYDPLTAQTTVHTRVINMDKQLEYFIEYKARMEQVIGKEKMETHIRKSAFIVSAGTNDLVFTYFSLPVRRRQYNITDYQNYLLQSTQKFIQSLMDLGARKIGVVGIPPMGCLPVMVTLKSENAIFQRGCVDYYTTVAKEYNDKLQTELQTVMKINAAKYGAIIVYADIHESLLDIIHNYTNFGFDEWKRGCCGSGLLEMSILCNPETMVCVDPTKFVFWDSIHPTEKTYHLLFMALRNTIDILAKK</sequence>
<evidence type="ECO:0008006" key="5">
    <source>
        <dbReference type="Google" id="ProtNLM"/>
    </source>
</evidence>
<dbReference type="GO" id="GO:0016788">
    <property type="term" value="F:hydrolase activity, acting on ester bonds"/>
    <property type="evidence" value="ECO:0007669"/>
    <property type="project" value="InterPro"/>
</dbReference>
<name>A0A2G5CJF3_AQUCA</name>
<organism evidence="3 4">
    <name type="scientific">Aquilegia coerulea</name>
    <name type="common">Rocky mountain columbine</name>
    <dbReference type="NCBI Taxonomy" id="218851"/>
    <lineage>
        <taxon>Eukaryota</taxon>
        <taxon>Viridiplantae</taxon>
        <taxon>Streptophyta</taxon>
        <taxon>Embryophyta</taxon>
        <taxon>Tracheophyta</taxon>
        <taxon>Spermatophyta</taxon>
        <taxon>Magnoliopsida</taxon>
        <taxon>Ranunculales</taxon>
        <taxon>Ranunculaceae</taxon>
        <taxon>Thalictroideae</taxon>
        <taxon>Aquilegia</taxon>
    </lineage>
</organism>
<dbReference type="InterPro" id="IPR001087">
    <property type="entry name" value="GDSL"/>
</dbReference>
<accession>A0A2G5CJF3</accession>
<evidence type="ECO:0000256" key="1">
    <source>
        <dbReference type="ARBA" id="ARBA00008668"/>
    </source>
</evidence>
<reference evidence="3 4" key="1">
    <citation type="submission" date="2017-09" db="EMBL/GenBank/DDBJ databases">
        <title>WGS assembly of Aquilegia coerulea Goldsmith.</title>
        <authorList>
            <person name="Hodges S."/>
            <person name="Kramer E."/>
            <person name="Nordborg M."/>
            <person name="Tomkins J."/>
            <person name="Borevitz J."/>
            <person name="Derieg N."/>
            <person name="Yan J."/>
            <person name="Mihaltcheva S."/>
            <person name="Hayes R.D."/>
            <person name="Rokhsar D."/>
        </authorList>
    </citation>
    <scope>NUCLEOTIDE SEQUENCE [LARGE SCALE GENOMIC DNA]</scope>
    <source>
        <strain evidence="4">cv. Goldsmith</strain>
    </source>
</reference>
<evidence type="ECO:0000256" key="2">
    <source>
        <dbReference type="SAM" id="SignalP"/>
    </source>
</evidence>
<dbReference type="CDD" id="cd01837">
    <property type="entry name" value="SGNH_plant_lipase_like"/>
    <property type="match status" value="1"/>
</dbReference>
<dbReference type="PROSITE" id="PS51257">
    <property type="entry name" value="PROKAR_LIPOPROTEIN"/>
    <property type="match status" value="1"/>
</dbReference>
<dbReference type="Gene3D" id="3.40.50.1110">
    <property type="entry name" value="SGNH hydrolase"/>
    <property type="match status" value="1"/>
</dbReference>
<evidence type="ECO:0000313" key="4">
    <source>
        <dbReference type="Proteomes" id="UP000230069"/>
    </source>
</evidence>
<dbReference type="Proteomes" id="UP000230069">
    <property type="component" value="Unassembled WGS sequence"/>
</dbReference>
<evidence type="ECO:0000313" key="3">
    <source>
        <dbReference type="EMBL" id="PIA31310.1"/>
    </source>
</evidence>
<dbReference type="SUPFAM" id="SSF52266">
    <property type="entry name" value="SGNH hydrolase"/>
    <property type="match status" value="1"/>
</dbReference>
<dbReference type="FunCoup" id="A0A2G5CJF3">
    <property type="interactions" value="59"/>
</dbReference>
<keyword evidence="4" id="KW-1185">Reference proteome</keyword>
<dbReference type="OrthoDB" id="1600564at2759"/>
<protein>
    <recommendedName>
        <fullName evidence="5">SGNH hydrolase-type esterase domain-containing protein</fullName>
    </recommendedName>
</protein>
<proteinExistence type="inferred from homology"/>
<gene>
    <name evidence="3" type="ORF">AQUCO_05100087v1</name>
</gene>
<dbReference type="AlphaFoldDB" id="A0A2G5CJF3"/>
<dbReference type="InterPro" id="IPR035669">
    <property type="entry name" value="SGNH_plant_lipase-like"/>
</dbReference>
<keyword evidence="2" id="KW-0732">Signal</keyword>
<dbReference type="PANTHER" id="PTHR45642:SF3">
    <property type="entry name" value="OS09G0540400 PROTEIN"/>
    <property type="match status" value="1"/>
</dbReference>
<dbReference type="Pfam" id="PF00657">
    <property type="entry name" value="Lipase_GDSL"/>
    <property type="match status" value="1"/>
</dbReference>
<feature type="chain" id="PRO_5013807927" description="SGNH hydrolase-type esterase domain-containing protein" evidence="2">
    <location>
        <begin position="23"/>
        <end position="371"/>
    </location>
</feature>
<dbReference type="InterPro" id="IPR050592">
    <property type="entry name" value="GDSL_lipolytic_enzyme"/>
</dbReference>
<dbReference type="InterPro" id="IPR036514">
    <property type="entry name" value="SGNH_hydro_sf"/>
</dbReference>
<dbReference type="InParanoid" id="A0A2G5CJF3"/>
<feature type="signal peptide" evidence="2">
    <location>
        <begin position="1"/>
        <end position="22"/>
    </location>
</feature>
<comment type="similarity">
    <text evidence="1">Belongs to the 'GDSL' lipolytic enzyme family.</text>
</comment>
<dbReference type="FunFam" id="3.40.50.1110:FF:000003">
    <property type="entry name" value="GDSL esterase/lipase APG"/>
    <property type="match status" value="1"/>
</dbReference>